<protein>
    <recommendedName>
        <fullName evidence="2">Calcium uniporter protein C-terminal domain-containing protein</fullName>
    </recommendedName>
</protein>
<feature type="transmembrane region" description="Helical" evidence="1">
    <location>
        <begin position="204"/>
        <end position="225"/>
    </location>
</feature>
<keyword evidence="1" id="KW-1133">Transmembrane helix</keyword>
<dbReference type="OMA" id="FHELMVQ"/>
<feature type="transmembrane region" description="Helical" evidence="1">
    <location>
        <begin position="231"/>
        <end position="248"/>
    </location>
</feature>
<accession>A0A8S1P5C2</accession>
<evidence type="ECO:0000313" key="3">
    <source>
        <dbReference type="EMBL" id="CAD8098208.1"/>
    </source>
</evidence>
<keyword evidence="1" id="KW-0812">Transmembrane</keyword>
<evidence type="ECO:0000259" key="2">
    <source>
        <dbReference type="Pfam" id="PF04678"/>
    </source>
</evidence>
<dbReference type="Proteomes" id="UP000688137">
    <property type="component" value="Unassembled WGS sequence"/>
</dbReference>
<dbReference type="Pfam" id="PF04678">
    <property type="entry name" value="MCU"/>
    <property type="match status" value="1"/>
</dbReference>
<feature type="domain" description="Calcium uniporter protein C-terminal" evidence="2">
    <location>
        <begin position="141"/>
        <end position="275"/>
    </location>
</feature>
<comment type="caution">
    <text evidence="3">The sequence shown here is derived from an EMBL/GenBank/DDBJ whole genome shotgun (WGS) entry which is preliminary data.</text>
</comment>
<keyword evidence="1" id="KW-0472">Membrane</keyword>
<evidence type="ECO:0000256" key="1">
    <source>
        <dbReference type="SAM" id="Phobius"/>
    </source>
</evidence>
<organism evidence="3 4">
    <name type="scientific">Paramecium primaurelia</name>
    <dbReference type="NCBI Taxonomy" id="5886"/>
    <lineage>
        <taxon>Eukaryota</taxon>
        <taxon>Sar</taxon>
        <taxon>Alveolata</taxon>
        <taxon>Ciliophora</taxon>
        <taxon>Intramacronucleata</taxon>
        <taxon>Oligohymenophorea</taxon>
        <taxon>Peniculida</taxon>
        <taxon>Parameciidae</taxon>
        <taxon>Paramecium</taxon>
    </lineage>
</organism>
<name>A0A8S1P5C2_PARPR</name>
<keyword evidence="4" id="KW-1185">Reference proteome</keyword>
<dbReference type="AlphaFoldDB" id="A0A8S1P5C2"/>
<gene>
    <name evidence="3" type="ORF">PPRIM_AZ9-3.1.T1060105</name>
</gene>
<proteinExistence type="predicted"/>
<evidence type="ECO:0000313" key="4">
    <source>
        <dbReference type="Proteomes" id="UP000688137"/>
    </source>
</evidence>
<sequence length="306" mass="35595">MLNKISQLYRLSNLKLHYPKGFAKIFKIPHHATTSDIVQLIKQEEQSFQNVKITMGDKDMTDQQLPFIDLVLHNTPSINIDDVNFSYELDLNGCAPYYMNSELETAFGQLEIPYFDSLVIARFHELMVQQLNPNKQSHSPIEIENAIQKALAKFAEENATTSQFWQLQQTVLQNLDQVIVYYEKIVAEVTDEATKQGHKLLKQLIVFALIQYFFLLYLTYGIYDWGVSEPISYLLAQVMETVALFYFIKKGRAFKQTHLFKNKFDKTFYELINKKTNSTYFMKDLEFAKLKADLIQAKIVYGTTSI</sequence>
<dbReference type="InterPro" id="IPR006769">
    <property type="entry name" value="MCU_C"/>
</dbReference>
<reference evidence="3" key="1">
    <citation type="submission" date="2021-01" db="EMBL/GenBank/DDBJ databases">
        <authorList>
            <consortium name="Genoscope - CEA"/>
            <person name="William W."/>
        </authorList>
    </citation>
    <scope>NUCLEOTIDE SEQUENCE</scope>
</reference>
<dbReference type="EMBL" id="CAJJDM010000109">
    <property type="protein sequence ID" value="CAD8098208.1"/>
    <property type="molecule type" value="Genomic_DNA"/>
</dbReference>